<sequence length="81" mass="9117">MSHLKISINASTHDHLVKLAEASGESIQTVLDKAVDNYRRHIFLTQANQEFAALKANKLLWEEEVAERQAWDVTIADGVDD</sequence>
<accession>A0A3S1D7V8</accession>
<protein>
    <recommendedName>
        <fullName evidence="3">Toxin-antitoxin system protein</fullName>
    </recommendedName>
</protein>
<evidence type="ECO:0000313" key="2">
    <source>
        <dbReference type="Proteomes" id="UP000271624"/>
    </source>
</evidence>
<comment type="caution">
    <text evidence="1">The sequence shown here is derived from an EMBL/GenBank/DDBJ whole genome shotgun (WGS) entry which is preliminary data.</text>
</comment>
<dbReference type="AlphaFoldDB" id="A0A3S1D7V8"/>
<dbReference type="Proteomes" id="UP000271624">
    <property type="component" value="Unassembled WGS sequence"/>
</dbReference>
<name>A0A3S1D7V8_9CYAN</name>
<reference evidence="1" key="2">
    <citation type="journal article" date="2019" name="Genome Biol. Evol.">
        <title>Day and night: Metabolic profiles and evolutionary relationships of six axenic non-marine cyanobacteria.</title>
        <authorList>
            <person name="Will S.E."/>
            <person name="Henke P."/>
            <person name="Boedeker C."/>
            <person name="Huang S."/>
            <person name="Brinkmann H."/>
            <person name="Rohde M."/>
            <person name="Jarek M."/>
            <person name="Friedl T."/>
            <person name="Seufert S."/>
            <person name="Schumacher M."/>
            <person name="Overmann J."/>
            <person name="Neumann-Schaal M."/>
            <person name="Petersen J."/>
        </authorList>
    </citation>
    <scope>NUCLEOTIDE SEQUENCE [LARGE SCALE GENOMIC DNA]</scope>
    <source>
        <strain evidence="1">PCC 7102</strain>
    </source>
</reference>
<dbReference type="RefSeq" id="WP_127082397.1">
    <property type="nucleotide sequence ID" value="NZ_RSCL01000009.1"/>
</dbReference>
<proteinExistence type="predicted"/>
<organism evidence="1 2">
    <name type="scientific">Dulcicalothrix desertica PCC 7102</name>
    <dbReference type="NCBI Taxonomy" id="232991"/>
    <lineage>
        <taxon>Bacteria</taxon>
        <taxon>Bacillati</taxon>
        <taxon>Cyanobacteriota</taxon>
        <taxon>Cyanophyceae</taxon>
        <taxon>Nostocales</taxon>
        <taxon>Calotrichaceae</taxon>
        <taxon>Dulcicalothrix</taxon>
    </lineage>
</organism>
<gene>
    <name evidence="1" type="ORF">DSM106972_039700</name>
</gene>
<dbReference type="EMBL" id="RSCL01000009">
    <property type="protein sequence ID" value="RUT05149.1"/>
    <property type="molecule type" value="Genomic_DNA"/>
</dbReference>
<evidence type="ECO:0008006" key="3">
    <source>
        <dbReference type="Google" id="ProtNLM"/>
    </source>
</evidence>
<reference evidence="1" key="1">
    <citation type="submission" date="2018-12" db="EMBL/GenBank/DDBJ databases">
        <authorList>
            <person name="Will S."/>
            <person name="Neumann-Schaal M."/>
            <person name="Henke P."/>
        </authorList>
    </citation>
    <scope>NUCLEOTIDE SEQUENCE</scope>
    <source>
        <strain evidence="1">PCC 7102</strain>
    </source>
</reference>
<evidence type="ECO:0000313" key="1">
    <source>
        <dbReference type="EMBL" id="RUT05149.1"/>
    </source>
</evidence>
<dbReference type="OrthoDB" id="289339at2"/>
<keyword evidence="2" id="KW-1185">Reference proteome</keyword>